<organism evidence="2 3">
    <name type="scientific">Morganella morganii subsp. morganii KT</name>
    <dbReference type="NCBI Taxonomy" id="1124991"/>
    <lineage>
        <taxon>Bacteria</taxon>
        <taxon>Pseudomonadati</taxon>
        <taxon>Pseudomonadota</taxon>
        <taxon>Gammaproteobacteria</taxon>
        <taxon>Enterobacterales</taxon>
        <taxon>Morganellaceae</taxon>
        <taxon>Morganella</taxon>
    </lineage>
</organism>
<proteinExistence type="predicted"/>
<dbReference type="Proteomes" id="UP000011834">
    <property type="component" value="Chromosome"/>
</dbReference>
<evidence type="ECO:0000313" key="3">
    <source>
        <dbReference type="Proteomes" id="UP000011834"/>
    </source>
</evidence>
<feature type="region of interest" description="Disordered" evidence="1">
    <location>
        <begin position="1"/>
        <end position="32"/>
    </location>
</feature>
<keyword evidence="3" id="KW-1185">Reference proteome</keyword>
<protein>
    <submittedName>
        <fullName evidence="2">Uncharacterized protein</fullName>
    </submittedName>
</protein>
<dbReference type="KEGG" id="mmk:MU9_1330"/>
<sequence>MQVSSPENDTPVNSFVTNDETADYFSQSATAS</sequence>
<dbReference type="HOGENOM" id="CLU_3390308_0_0_6"/>
<evidence type="ECO:0000256" key="1">
    <source>
        <dbReference type="SAM" id="MobiDB-lite"/>
    </source>
</evidence>
<reference evidence="2 3" key="1">
    <citation type="journal article" date="2012" name="BMC Genomics">
        <title>Whole-genome sequencing and identification of Morganella morganii KT pathogenicity-related genes.</title>
        <authorList>
            <person name="Chen Y.T."/>
            <person name="Peng H.L."/>
            <person name="Shia W.C."/>
            <person name="Hsu F.R."/>
            <person name="Ken C.F."/>
            <person name="Tsao Y.M."/>
            <person name="Chen C.H."/>
            <person name="Liu C.E."/>
            <person name="Hsieh M.F."/>
            <person name="Chen H.C."/>
            <person name="Tang C.Y."/>
            <person name="Ku T.H."/>
        </authorList>
    </citation>
    <scope>NUCLEOTIDE SEQUENCE [LARGE SCALE GENOMIC DNA]</scope>
    <source>
        <strain evidence="2 3">KT</strain>
    </source>
</reference>
<accession>M1SKA9</accession>
<evidence type="ECO:0000313" key="2">
    <source>
        <dbReference type="EMBL" id="AGG30376.1"/>
    </source>
</evidence>
<name>M1SKA9_MORMO</name>
<gene>
    <name evidence="2" type="ORF">MU9_1330</name>
</gene>
<dbReference type="EMBL" id="CP004345">
    <property type="protein sequence ID" value="AGG30376.1"/>
    <property type="molecule type" value="Genomic_DNA"/>
</dbReference>
<dbReference type="AlphaFoldDB" id="M1SKA9"/>